<dbReference type="Proteomes" id="UP001165586">
    <property type="component" value="Unassembled WGS sequence"/>
</dbReference>
<evidence type="ECO:0000313" key="2">
    <source>
        <dbReference type="EMBL" id="MCS5735770.1"/>
    </source>
</evidence>
<proteinExistence type="predicted"/>
<feature type="region of interest" description="Disordered" evidence="1">
    <location>
        <begin position="118"/>
        <end position="150"/>
    </location>
</feature>
<comment type="caution">
    <text evidence="2">The sequence shown here is derived from an EMBL/GenBank/DDBJ whole genome shotgun (WGS) entry which is preliminary data.</text>
</comment>
<name>A0ABT2H756_9MICO</name>
<dbReference type="InterPro" id="IPR032584">
    <property type="entry name" value="DUF4913"/>
</dbReference>
<feature type="region of interest" description="Disordered" evidence="1">
    <location>
        <begin position="1"/>
        <end position="31"/>
    </location>
</feature>
<keyword evidence="3" id="KW-1185">Reference proteome</keyword>
<accession>A0ABT2H756</accession>
<reference evidence="2" key="1">
    <citation type="submission" date="2022-08" db="EMBL/GenBank/DDBJ databases">
        <authorList>
            <person name="Deng Y."/>
            <person name="Han X.-F."/>
            <person name="Zhang Y.-Q."/>
        </authorList>
    </citation>
    <scope>NUCLEOTIDE SEQUENCE</scope>
    <source>
        <strain evidence="2">CPCC 203386</strain>
    </source>
</reference>
<evidence type="ECO:0000313" key="3">
    <source>
        <dbReference type="Proteomes" id="UP001165586"/>
    </source>
</evidence>
<feature type="compositionally biased region" description="Basic and acidic residues" evidence="1">
    <location>
        <begin position="120"/>
        <end position="129"/>
    </location>
</feature>
<sequence length="150" mass="16927">MTDYDDDLDAADGDEPDIDPPEADESVSGDAGLFFGSVDEFVREQLIEEYRRVVGPSGRAHRRWAAEWWRYPEAVSRLEAIWRAWEHLRQDGATGSSVWWRDHLDPHMAVLMDVEGPFADSKDQNDPGEKLPYTAPPAGLFPDVRLTDAG</sequence>
<evidence type="ECO:0000256" key="1">
    <source>
        <dbReference type="SAM" id="MobiDB-lite"/>
    </source>
</evidence>
<feature type="compositionally biased region" description="Acidic residues" evidence="1">
    <location>
        <begin position="1"/>
        <end position="27"/>
    </location>
</feature>
<dbReference type="EMBL" id="JANLCJ010000008">
    <property type="protein sequence ID" value="MCS5735770.1"/>
    <property type="molecule type" value="Genomic_DNA"/>
</dbReference>
<dbReference type="RefSeq" id="WP_259540851.1">
    <property type="nucleotide sequence ID" value="NZ_JANLCJ010000008.1"/>
</dbReference>
<gene>
    <name evidence="2" type="ORF">N1032_18675</name>
</gene>
<dbReference type="Pfam" id="PF16259">
    <property type="entry name" value="DUF4913"/>
    <property type="match status" value="1"/>
</dbReference>
<protein>
    <submittedName>
        <fullName evidence="2">DUF4913 domain-containing protein</fullName>
    </submittedName>
</protein>
<organism evidence="2 3">
    <name type="scientific">Herbiconiux daphne</name>
    <dbReference type="NCBI Taxonomy" id="2970914"/>
    <lineage>
        <taxon>Bacteria</taxon>
        <taxon>Bacillati</taxon>
        <taxon>Actinomycetota</taxon>
        <taxon>Actinomycetes</taxon>
        <taxon>Micrococcales</taxon>
        <taxon>Microbacteriaceae</taxon>
        <taxon>Herbiconiux</taxon>
    </lineage>
</organism>